<keyword evidence="9" id="KW-1185">Reference proteome</keyword>
<evidence type="ECO:0000313" key="9">
    <source>
        <dbReference type="Proteomes" id="UP000639396"/>
    </source>
</evidence>
<evidence type="ECO:0000256" key="3">
    <source>
        <dbReference type="ARBA" id="ARBA00023136"/>
    </source>
</evidence>
<organism evidence="8 9">
    <name type="scientific">Paenibacillus oceani</name>
    <dbReference type="NCBI Taxonomy" id="2772510"/>
    <lineage>
        <taxon>Bacteria</taxon>
        <taxon>Bacillati</taxon>
        <taxon>Bacillota</taxon>
        <taxon>Bacilli</taxon>
        <taxon>Bacillales</taxon>
        <taxon>Paenibacillaceae</taxon>
        <taxon>Paenibacillus</taxon>
    </lineage>
</organism>
<feature type="coiled-coil region" evidence="6">
    <location>
        <begin position="413"/>
        <end position="444"/>
    </location>
</feature>
<evidence type="ECO:0000256" key="1">
    <source>
        <dbReference type="ARBA" id="ARBA00022475"/>
    </source>
</evidence>
<name>A0A927C916_9BACL</name>
<dbReference type="PANTHER" id="PTHR43649">
    <property type="entry name" value="ARABINOSE-BINDING PROTEIN-RELATED"/>
    <property type="match status" value="1"/>
</dbReference>
<proteinExistence type="predicted"/>
<evidence type="ECO:0000256" key="4">
    <source>
        <dbReference type="ARBA" id="ARBA00023139"/>
    </source>
</evidence>
<keyword evidence="2 7" id="KW-0732">Signal</keyword>
<evidence type="ECO:0000256" key="7">
    <source>
        <dbReference type="SAM" id="SignalP"/>
    </source>
</evidence>
<feature type="signal peptide" evidence="7">
    <location>
        <begin position="1"/>
        <end position="21"/>
    </location>
</feature>
<dbReference type="RefSeq" id="WP_190927125.1">
    <property type="nucleotide sequence ID" value="NZ_JACXJA010000010.1"/>
</dbReference>
<feature type="chain" id="PRO_5039280018" evidence="7">
    <location>
        <begin position="22"/>
        <end position="446"/>
    </location>
</feature>
<dbReference type="AlphaFoldDB" id="A0A927C916"/>
<keyword evidence="1" id="KW-1003">Cell membrane</keyword>
<evidence type="ECO:0000256" key="5">
    <source>
        <dbReference type="ARBA" id="ARBA00023288"/>
    </source>
</evidence>
<dbReference type="Proteomes" id="UP000639396">
    <property type="component" value="Unassembled WGS sequence"/>
</dbReference>
<keyword evidence="3" id="KW-0472">Membrane</keyword>
<dbReference type="SUPFAM" id="SSF53850">
    <property type="entry name" value="Periplasmic binding protein-like II"/>
    <property type="match status" value="1"/>
</dbReference>
<gene>
    <name evidence="8" type="ORF">IDH45_10140</name>
</gene>
<keyword evidence="5" id="KW-0449">Lipoprotein</keyword>
<dbReference type="Pfam" id="PF01547">
    <property type="entry name" value="SBP_bac_1"/>
    <property type="match status" value="1"/>
</dbReference>
<dbReference type="EMBL" id="JACXJA010000010">
    <property type="protein sequence ID" value="MBD2862343.1"/>
    <property type="molecule type" value="Genomic_DNA"/>
</dbReference>
<evidence type="ECO:0000256" key="6">
    <source>
        <dbReference type="SAM" id="Coils"/>
    </source>
</evidence>
<sequence>MRNRKLGIAAMLLAAVSAAGCGGNTGGTDNPGAEKAEGKAFNYGQSATLTFYNNIGVPDSYFTDYIEPHVKKKFPNVTLTYISSAVKENTMENFVTAGTVPDIILTTDSSLIRYMDLGVMQNLDPVAKTNGIDLNVFRDDMIQTLRGYSDKGELYVLPWTFGTYALFYNKDIFDKFGVAYPKDGMTWDSPEFKAIVEKLSRTDGGVPYRGLEINMGGLIGQNQLSLPLVNAQTDKAAVNTDEWKKLIETYKAFYEISGNQKPDSATFDGAKAFIEERSAAMWVGNAVYPRLIDLEKKGDGFNWDIVSVPTFKQTPNTTIQYGGALYGISSMGGNKDLAMHIISMLTSAEVQTEGGRLLRYPTLKAVDVKEAFGKGESFLDQKNMKSLHMTKIASSPKPTKYDSIARSVLSGKVNEILKGVKDTNTALREAEEEINKKIAEQKAAGK</sequence>
<keyword evidence="4" id="KW-0564">Palmitate</keyword>
<dbReference type="InterPro" id="IPR006059">
    <property type="entry name" value="SBP"/>
</dbReference>
<dbReference type="PANTHER" id="PTHR43649:SF33">
    <property type="entry name" value="POLYGALACTURONAN_RHAMNOGALACTURONAN-BINDING PROTEIN YTCQ"/>
    <property type="match status" value="1"/>
</dbReference>
<keyword evidence="6" id="KW-0175">Coiled coil</keyword>
<accession>A0A927C916</accession>
<dbReference type="Gene3D" id="3.40.190.10">
    <property type="entry name" value="Periplasmic binding protein-like II"/>
    <property type="match status" value="1"/>
</dbReference>
<dbReference type="PROSITE" id="PS51257">
    <property type="entry name" value="PROKAR_LIPOPROTEIN"/>
    <property type="match status" value="1"/>
</dbReference>
<dbReference type="InterPro" id="IPR050490">
    <property type="entry name" value="Bact_solute-bd_prot1"/>
</dbReference>
<comment type="caution">
    <text evidence="8">The sequence shown here is derived from an EMBL/GenBank/DDBJ whole genome shotgun (WGS) entry which is preliminary data.</text>
</comment>
<evidence type="ECO:0000313" key="8">
    <source>
        <dbReference type="EMBL" id="MBD2862343.1"/>
    </source>
</evidence>
<protein>
    <submittedName>
        <fullName evidence="8">Extracellular solute-binding protein</fullName>
    </submittedName>
</protein>
<reference evidence="8" key="1">
    <citation type="submission" date="2020-09" db="EMBL/GenBank/DDBJ databases">
        <title>A novel bacterium of genus Paenibacillus, isolated from South China Sea.</title>
        <authorList>
            <person name="Huang H."/>
            <person name="Mo K."/>
            <person name="Hu Y."/>
        </authorList>
    </citation>
    <scope>NUCLEOTIDE SEQUENCE</scope>
    <source>
        <strain evidence="8">IB182363</strain>
    </source>
</reference>
<evidence type="ECO:0000256" key="2">
    <source>
        <dbReference type="ARBA" id="ARBA00022729"/>
    </source>
</evidence>